<comment type="caution">
    <text evidence="2">The sequence shown here is derived from an EMBL/GenBank/DDBJ whole genome shotgun (WGS) entry which is preliminary data.</text>
</comment>
<dbReference type="AlphaFoldDB" id="A0A4S1E1S8"/>
<reference evidence="2 3" key="1">
    <citation type="submission" date="2019-04" db="EMBL/GenBank/DDBJ databases">
        <authorList>
            <person name="Liu A."/>
        </authorList>
    </citation>
    <scope>NUCLEOTIDE SEQUENCE [LARGE SCALE GENOMIC DNA]</scope>
    <source>
        <strain evidence="2 3">RZ03</strain>
    </source>
</reference>
<keyword evidence="3" id="KW-1185">Reference proteome</keyword>
<feature type="transmembrane region" description="Helical" evidence="1">
    <location>
        <begin position="6"/>
        <end position="22"/>
    </location>
</feature>
<gene>
    <name evidence="2" type="ORF">EM932_00505</name>
</gene>
<proteinExistence type="predicted"/>
<dbReference type="RefSeq" id="WP_135874385.1">
    <property type="nucleotide sequence ID" value="NZ_SRSO01000001.1"/>
</dbReference>
<keyword evidence="1" id="KW-0472">Membrane</keyword>
<dbReference type="Proteomes" id="UP000307602">
    <property type="component" value="Unassembled WGS sequence"/>
</dbReference>
<organism evidence="2 3">
    <name type="scientific">Flavivirga rizhaonensis</name>
    <dbReference type="NCBI Taxonomy" id="2559571"/>
    <lineage>
        <taxon>Bacteria</taxon>
        <taxon>Pseudomonadati</taxon>
        <taxon>Bacteroidota</taxon>
        <taxon>Flavobacteriia</taxon>
        <taxon>Flavobacteriales</taxon>
        <taxon>Flavobacteriaceae</taxon>
        <taxon>Flavivirga</taxon>
    </lineage>
</organism>
<dbReference type="EMBL" id="SRSO01000001">
    <property type="protein sequence ID" value="TGV04641.1"/>
    <property type="molecule type" value="Genomic_DNA"/>
</dbReference>
<sequence>MKKLSYIILGLIIGAVLTYYFCPRNPELDAMETKLNTEAKIVKPQGIIDQAYAKKLNKNWTKYRKPAVDSCAAMGGHKQDDRSVWWSAKELKNYLRYSKKQADSLNYKITGYRVYLGVYGQEAGPEKCDLSTMFLVPTGEKRHAEASMSPFNFVGNETDLPVSPLNRGNGGNGGYPN</sequence>
<keyword evidence="1" id="KW-0812">Transmembrane</keyword>
<dbReference type="OrthoDB" id="1440507at2"/>
<keyword evidence="1" id="KW-1133">Transmembrane helix</keyword>
<evidence type="ECO:0000313" key="2">
    <source>
        <dbReference type="EMBL" id="TGV04641.1"/>
    </source>
</evidence>
<evidence type="ECO:0000256" key="1">
    <source>
        <dbReference type="SAM" id="Phobius"/>
    </source>
</evidence>
<protein>
    <submittedName>
        <fullName evidence="2">Uncharacterized protein</fullName>
    </submittedName>
</protein>
<accession>A0A4S1E1S8</accession>
<evidence type="ECO:0000313" key="3">
    <source>
        <dbReference type="Proteomes" id="UP000307602"/>
    </source>
</evidence>
<name>A0A4S1E1S8_9FLAO</name>